<dbReference type="OrthoDB" id="3268062at2"/>
<gene>
    <name evidence="2" type="ORF">E1286_10850</name>
</gene>
<accession>A0A4R4Z2T9</accession>
<evidence type="ECO:0000256" key="1">
    <source>
        <dbReference type="SAM" id="MobiDB-lite"/>
    </source>
</evidence>
<dbReference type="Pfam" id="PF06013">
    <property type="entry name" value="WXG100"/>
    <property type="match status" value="1"/>
</dbReference>
<evidence type="ECO:0000313" key="3">
    <source>
        <dbReference type="Proteomes" id="UP000295302"/>
    </source>
</evidence>
<reference evidence="2 3" key="1">
    <citation type="submission" date="2019-03" db="EMBL/GenBank/DDBJ databases">
        <title>Draft genome sequences of novel Actinobacteria.</title>
        <authorList>
            <person name="Sahin N."/>
            <person name="Ay H."/>
            <person name="Saygin H."/>
        </authorList>
    </citation>
    <scope>NUCLEOTIDE SEQUENCE [LARGE SCALE GENOMIC DNA]</scope>
    <source>
        <strain evidence="2 3">CH32</strain>
    </source>
</reference>
<dbReference type="Gene3D" id="1.10.287.1060">
    <property type="entry name" value="ESAT-6-like"/>
    <property type="match status" value="1"/>
</dbReference>
<dbReference type="Proteomes" id="UP000295302">
    <property type="component" value="Unassembled WGS sequence"/>
</dbReference>
<keyword evidence="3" id="KW-1185">Reference proteome</keyword>
<feature type="region of interest" description="Disordered" evidence="1">
    <location>
        <begin position="28"/>
        <end position="47"/>
    </location>
</feature>
<dbReference type="AlphaFoldDB" id="A0A4R4Z2T9"/>
<dbReference type="InterPro" id="IPR036689">
    <property type="entry name" value="ESAT-6-like_sf"/>
</dbReference>
<evidence type="ECO:0000313" key="2">
    <source>
        <dbReference type="EMBL" id="TDD51199.1"/>
    </source>
</evidence>
<dbReference type="EMBL" id="SMKQ01000022">
    <property type="protein sequence ID" value="TDD51199.1"/>
    <property type="molecule type" value="Genomic_DNA"/>
</dbReference>
<proteinExistence type="predicted"/>
<sequence>MAHRSFQPQNSHLLPFFRCVSVQSDAGGRRGVPPPVIRHRLDPPTRGVPMPDFTVDLNQTAQTSDALSAAFTDLQDRLNGVRTQVQALLSEGFQTPTAQQAMQAKFDEFSKGFEQVTQSLQDMSQVLKTAGTSFQEADQQIASQFTATA</sequence>
<dbReference type="SUPFAM" id="SSF140453">
    <property type="entry name" value="EsxAB dimer-like"/>
    <property type="match status" value="1"/>
</dbReference>
<comment type="caution">
    <text evidence="2">The sequence shown here is derived from an EMBL/GenBank/DDBJ whole genome shotgun (WGS) entry which is preliminary data.</text>
</comment>
<name>A0A4R4Z2T9_9ACTN</name>
<organism evidence="2 3">
    <name type="scientific">Nonomuraea terrae</name>
    <dbReference type="NCBI Taxonomy" id="2530383"/>
    <lineage>
        <taxon>Bacteria</taxon>
        <taxon>Bacillati</taxon>
        <taxon>Actinomycetota</taxon>
        <taxon>Actinomycetes</taxon>
        <taxon>Streptosporangiales</taxon>
        <taxon>Streptosporangiaceae</taxon>
        <taxon>Nonomuraea</taxon>
    </lineage>
</organism>
<dbReference type="InterPro" id="IPR010310">
    <property type="entry name" value="T7SS_ESAT-6-like"/>
</dbReference>
<protein>
    <submittedName>
        <fullName evidence="2">WXG100 family type VII secretion target</fullName>
    </submittedName>
</protein>